<comment type="caution">
    <text evidence="11">The sequence shown here is derived from an EMBL/GenBank/DDBJ whole genome shotgun (WGS) entry which is preliminary data.</text>
</comment>
<dbReference type="SMART" id="SM00642">
    <property type="entry name" value="Aamy"/>
    <property type="match status" value="1"/>
</dbReference>
<evidence type="ECO:0000256" key="4">
    <source>
        <dbReference type="ARBA" id="ARBA00022837"/>
    </source>
</evidence>
<dbReference type="EMBL" id="BORS01000001">
    <property type="protein sequence ID" value="GIO40355.1"/>
    <property type="molecule type" value="Genomic_DNA"/>
</dbReference>
<feature type="domain" description="SLH" evidence="10">
    <location>
        <begin position="1759"/>
        <end position="1818"/>
    </location>
</feature>
<dbReference type="InterPro" id="IPR003961">
    <property type="entry name" value="FN3_dom"/>
</dbReference>
<dbReference type="Pfam" id="PF00128">
    <property type="entry name" value="Alpha-amylase"/>
    <property type="match status" value="1"/>
</dbReference>
<keyword evidence="12" id="KW-1185">Reference proteome</keyword>
<feature type="signal peptide" evidence="7">
    <location>
        <begin position="1"/>
        <end position="27"/>
    </location>
</feature>
<evidence type="ECO:0000259" key="8">
    <source>
        <dbReference type="PROSITE" id="PS50853"/>
    </source>
</evidence>
<evidence type="ECO:0000259" key="9">
    <source>
        <dbReference type="PROSITE" id="PS51166"/>
    </source>
</evidence>
<feature type="compositionally biased region" description="Gly residues" evidence="6">
    <location>
        <begin position="1538"/>
        <end position="1558"/>
    </location>
</feature>
<evidence type="ECO:0008006" key="13">
    <source>
        <dbReference type="Google" id="ProtNLM"/>
    </source>
</evidence>
<protein>
    <recommendedName>
        <fullName evidence="13">Amylopullulanase</fullName>
    </recommendedName>
</protein>
<dbReference type="Pfam" id="PF22026">
    <property type="entry name" value="Alpha-amylase_C_2"/>
    <property type="match status" value="1"/>
</dbReference>
<dbReference type="GO" id="GO:0046872">
    <property type="term" value="F:metal ion binding"/>
    <property type="evidence" value="ECO:0007669"/>
    <property type="project" value="UniProtKB-KW"/>
</dbReference>
<dbReference type="SUPFAM" id="SSF81296">
    <property type="entry name" value="E set domains"/>
    <property type="match status" value="1"/>
</dbReference>
<dbReference type="InterPro" id="IPR004185">
    <property type="entry name" value="Glyco_hydro_13_lg-like_dom"/>
</dbReference>
<dbReference type="InterPro" id="IPR014756">
    <property type="entry name" value="Ig_E-set"/>
</dbReference>
<dbReference type="PANTHER" id="PTHR10357">
    <property type="entry name" value="ALPHA-AMYLASE FAMILY MEMBER"/>
    <property type="match status" value="1"/>
</dbReference>
<feature type="domain" description="Fibronectin type-III" evidence="8">
    <location>
        <begin position="956"/>
        <end position="1052"/>
    </location>
</feature>
<dbReference type="CDD" id="cd11338">
    <property type="entry name" value="AmyAc_CMD"/>
    <property type="match status" value="1"/>
</dbReference>
<comment type="cofactor">
    <cofactor evidence="1">
        <name>Ca(2+)</name>
        <dbReference type="ChEBI" id="CHEBI:29108"/>
    </cofactor>
</comment>
<keyword evidence="7" id="KW-0732">Signal</keyword>
<dbReference type="SUPFAM" id="SSF51011">
    <property type="entry name" value="Glycosyl hydrolase domain"/>
    <property type="match status" value="1"/>
</dbReference>
<sequence length="1943" mass="211579">MSRRSLSKRTFIMTLVCAMLISLFSQAFTFSPASAASGDPEPVIAVLVGDLQSELNGTDWSPGDHTTRMIYDGNGFYHFTGTLPAGNYEYKVALNNSWDVSYGANKGGDNIKLSLAAEQEVTFYYNHNTHAIADTTHYTPLSKDQLPRLVGSIQSKIGDPADWDPAGAKALLRDAEFDNKVYTVTLNVPKGSYEYKIALGPSWDVNYGADGVKDGSNISLNVLEDTKITFTYVNDATHAIYTDYSPGGSDGAVNAAKLYHYTWNKLYRAPFGAISAGEEVTLRLQSKSGDLTRARVLLKNYTSGSSKLYNMSSAGTAIINNEEVEIWEASITPAVAGVYGYKFLAGDGDAQIEYGEDAAEGGAGSAAASNAGYFQLTVYDPAFKTPDWMKEAVVYQIFPDRFFNGNPANDHVKDEHGSRGPMPIEHMDWSELPDNPDMKNEPGYQGDGEYNNDFFGGDIAGIHAKLDYLESLGVNTLYLNPIAEASSNHKYDAADWKSLDPMFGTAEEFEAFTTELQKRGMYLIMDGVFNHTGDDSIYFDRYGKYPTIGAYEYWSLIYDLMNDQGMTETEAKEQAAKTLTEEGQTFSPYGFENWFNIKNNKVDAGTANERYEYQSWWGFDSLPEIKSVPGTAVDYDSELNNEQFADYIFRDDDSAAKIWLTLGASGWRLDVANEVDPAFWQEFRTEIKDKKLNDGKDPLILGEIWDDASKYFLGDQYDSVMNYRFRGALINFLKNGNAESADSTLMAVKEDYPKEAFYALMNLMGSHDTARAVFVLGGGTDSFERAEFDKNYNYELGKSRLKLASIFQMGYPGAPTTYYGDEAGVTGSSDPDSRRVYPWGHEDTDLIEHYQKIGKIRTDHKQLFAYGELETLYASGDVYVYGRKLDNQYAIVAINRGNADKTVELNLQGQLKNGIHLTDQLNTNYKVTTANGALTLTVPAMDGRMLTADAGQSLALPAPVSNLTGAEGVSSVTLQWSPSGDAQEYHVYASTIRGSLYERILSEETITGTSTSVSGLTNGKKYYFMVTAVDGNGNESPVTESSALVPHYSWNSGDYYISPATVTSSVYVDLEYDQSVTAEVWIKDATDQFLAEGLQAKLQIMVPGGMDWESLPASYAGQGGGYGTNNVFKGTFTAYEAGEYQYRMAFSTDAGHTWMDTDIGTVTIAQDPSDKIPPVEDITLDQPLQESGQVNLSWSVTEVVYPQPKSMRQLSPAFDAITENAEGTDLMNAIHEAAPTAAAEPTAFGGEQGADEAAYDSVFLYRIFRDSQPIAVVKGADLHTYRDYDVENGTTYTYFVRAYDRKGNSIDSNVVAVTPDLVMVEVTFKVHAPDYTPLSTPITIPGSQNNWDVNAWEMSRNGATSTDWEYTTFIQDGTSITYKYAKNKTWNEEGLADHTPNDSTIDNDVSYYGYGAEGTDLNVLITNQGGNKMVIEDSILRWIDQPVVVTSPMDGATLTTDTVIIRGNAIKGGDLKINGQAVSIADDMSFSKEISFKKGVNTITVSVAPDRAIQDTIFTGNSEAIGKATSTLTLTVTTTGGTVDGGGGNQGNNGNTGSGSTGNAGSSGNTNHSNGRIPISERTQKANDGTGKVVISMENGVREVALPANAADLLQGQSLEFVNGEVKVQIPADVLEQLKQQLPADQWSTAEIIFSIDRHSAENAASLLKAAEARLQAVRLTAAGDVLEFNLQIVPKNGSAVALSSFNKPVTLSLAVNSTSKPELLGVYHVEDSGQLQYAGGSKQDGSMTAEVYHFGKYAVLEYDKTYHDVPASFWATDVIKQMAAKHIIEGVSAVSFAPQKDVSRAEFAAMIARALELNTEAASSSFADVDSSKWYAGSVAAVAQAGIVSGRNASAFDPNAAISREEIAAIIVRAYQYVNGKSAEQAPNAEFGDSAKISDWAKTYVNQAVELGLMQGRGNLLFAPQDQATRAESAKLLAVLIQVKKP</sequence>
<keyword evidence="4" id="KW-0106">Calcium</keyword>
<dbReference type="PANTHER" id="PTHR10357:SF210">
    <property type="entry name" value="MALTODEXTRIN GLUCOSIDASE"/>
    <property type="match status" value="1"/>
</dbReference>
<keyword evidence="3" id="KW-0378">Hydrolase</keyword>
<dbReference type="InterPro" id="IPR017853">
    <property type="entry name" value="GH"/>
</dbReference>
<keyword evidence="5" id="KW-0326">Glycosidase</keyword>
<accession>A0A919Y1J7</accession>
<evidence type="ECO:0000256" key="2">
    <source>
        <dbReference type="ARBA" id="ARBA00022723"/>
    </source>
</evidence>
<dbReference type="InterPro" id="IPR006047">
    <property type="entry name" value="GH13_cat_dom"/>
</dbReference>
<dbReference type="GO" id="GO:0005975">
    <property type="term" value="P:carbohydrate metabolic process"/>
    <property type="evidence" value="ECO:0007669"/>
    <property type="project" value="InterPro"/>
</dbReference>
<dbReference type="InterPro" id="IPR045857">
    <property type="entry name" value="O16G_dom_2"/>
</dbReference>
<evidence type="ECO:0000256" key="3">
    <source>
        <dbReference type="ARBA" id="ARBA00022801"/>
    </source>
</evidence>
<proteinExistence type="predicted"/>
<dbReference type="InterPro" id="IPR013780">
    <property type="entry name" value="Glyco_hydro_b"/>
</dbReference>
<dbReference type="GO" id="GO:0004553">
    <property type="term" value="F:hydrolase activity, hydrolyzing O-glycosyl compounds"/>
    <property type="evidence" value="ECO:0007669"/>
    <property type="project" value="InterPro"/>
</dbReference>
<dbReference type="SMART" id="SM01065">
    <property type="entry name" value="CBM_2"/>
    <property type="match status" value="1"/>
</dbReference>
<feature type="chain" id="PRO_5039500166" description="Amylopullulanase" evidence="7">
    <location>
        <begin position="28"/>
        <end position="1943"/>
    </location>
</feature>
<dbReference type="InterPro" id="IPR001119">
    <property type="entry name" value="SLH_dom"/>
</dbReference>
<dbReference type="Gene3D" id="3.90.400.10">
    <property type="entry name" value="Oligo-1,6-glucosidase, Domain 2"/>
    <property type="match status" value="1"/>
</dbReference>
<dbReference type="Gene3D" id="2.60.40.10">
    <property type="entry name" value="Immunoglobulins"/>
    <property type="match status" value="7"/>
</dbReference>
<evidence type="ECO:0000313" key="12">
    <source>
        <dbReference type="Proteomes" id="UP000678895"/>
    </source>
</evidence>
<dbReference type="SUPFAM" id="SSF49265">
    <property type="entry name" value="Fibronectin type III"/>
    <property type="match status" value="1"/>
</dbReference>
<evidence type="ECO:0000313" key="11">
    <source>
        <dbReference type="EMBL" id="GIO40355.1"/>
    </source>
</evidence>
<evidence type="ECO:0000256" key="1">
    <source>
        <dbReference type="ARBA" id="ARBA00001913"/>
    </source>
</evidence>
<evidence type="ECO:0000256" key="6">
    <source>
        <dbReference type="SAM" id="MobiDB-lite"/>
    </source>
</evidence>
<dbReference type="InterPro" id="IPR054409">
    <property type="entry name" value="X25_BaPul-like"/>
</dbReference>
<feature type="compositionally biased region" description="Low complexity" evidence="6">
    <location>
        <begin position="1559"/>
        <end position="1571"/>
    </location>
</feature>
<dbReference type="InterPro" id="IPR054174">
    <property type="entry name" value="Alpha-amylase-like_C"/>
</dbReference>
<reference evidence="11" key="1">
    <citation type="submission" date="2021-03" db="EMBL/GenBank/DDBJ databases">
        <title>Antimicrobial resistance genes in bacteria isolated from Japanese honey, and their potential for conferring macrolide and lincosamide resistance in the American foulbrood pathogen Paenibacillus larvae.</title>
        <authorList>
            <person name="Okamoto M."/>
            <person name="Kumagai M."/>
            <person name="Kanamori H."/>
            <person name="Takamatsu D."/>
        </authorList>
    </citation>
    <scope>NUCLEOTIDE SEQUENCE</scope>
    <source>
        <strain evidence="11">J41TS4</strain>
    </source>
</reference>
<feature type="domain" description="CBM20" evidence="9">
    <location>
        <begin position="1314"/>
        <end position="1412"/>
    </location>
</feature>
<dbReference type="PROSITE" id="PS51166">
    <property type="entry name" value="CBM20"/>
    <property type="match status" value="1"/>
</dbReference>
<dbReference type="Pfam" id="PF09136">
    <property type="entry name" value="Glucodextran_B"/>
    <property type="match status" value="1"/>
</dbReference>
<feature type="region of interest" description="Disordered" evidence="6">
    <location>
        <begin position="1536"/>
        <end position="1586"/>
    </location>
</feature>
<dbReference type="Gene3D" id="2.60.40.1180">
    <property type="entry name" value="Golgi alpha-mannosidase II"/>
    <property type="match status" value="1"/>
</dbReference>
<feature type="domain" description="SLH" evidence="10">
    <location>
        <begin position="1885"/>
        <end position="1943"/>
    </location>
</feature>
<dbReference type="CDD" id="cd12962">
    <property type="entry name" value="X25_BaPul_like"/>
    <property type="match status" value="2"/>
</dbReference>
<gene>
    <name evidence="11" type="ORF">J41TS4_01130</name>
</gene>
<dbReference type="CDD" id="cd02857">
    <property type="entry name" value="E_set_CDase_PDE_N"/>
    <property type="match status" value="1"/>
</dbReference>
<dbReference type="SMART" id="SM00632">
    <property type="entry name" value="Aamy_C"/>
    <property type="match status" value="1"/>
</dbReference>
<dbReference type="SUPFAM" id="SSF49452">
    <property type="entry name" value="Starch-binding domain-like"/>
    <property type="match status" value="1"/>
</dbReference>
<feature type="domain" description="SLH" evidence="10">
    <location>
        <begin position="1819"/>
        <end position="1882"/>
    </location>
</feature>
<organism evidence="11 12">
    <name type="scientific">Paenibacillus apis</name>
    <dbReference type="NCBI Taxonomy" id="1792174"/>
    <lineage>
        <taxon>Bacteria</taxon>
        <taxon>Bacillati</taxon>
        <taxon>Bacillota</taxon>
        <taxon>Bacilli</taxon>
        <taxon>Bacillales</taxon>
        <taxon>Paenibacillaceae</taxon>
        <taxon>Paenibacillus</taxon>
    </lineage>
</organism>
<evidence type="ECO:0000259" key="10">
    <source>
        <dbReference type="PROSITE" id="PS51272"/>
    </source>
</evidence>
<evidence type="ECO:0000256" key="5">
    <source>
        <dbReference type="ARBA" id="ARBA00023295"/>
    </source>
</evidence>
<dbReference type="InterPro" id="IPR002044">
    <property type="entry name" value="CBM20"/>
</dbReference>
<dbReference type="Pfam" id="PF22058">
    <property type="entry name" value="X25_BaPul_like"/>
    <property type="match status" value="2"/>
</dbReference>
<dbReference type="InterPro" id="IPR013783">
    <property type="entry name" value="Ig-like_fold"/>
</dbReference>
<dbReference type="PROSITE" id="PS51272">
    <property type="entry name" value="SLH"/>
    <property type="match status" value="3"/>
</dbReference>
<name>A0A919Y1J7_9BACL</name>
<dbReference type="Pfam" id="PF00041">
    <property type="entry name" value="fn3"/>
    <property type="match status" value="1"/>
</dbReference>
<keyword evidence="2" id="KW-0479">Metal-binding</keyword>
<dbReference type="InterPro" id="IPR031319">
    <property type="entry name" value="A-amylase_C"/>
</dbReference>
<dbReference type="Proteomes" id="UP000678895">
    <property type="component" value="Unassembled WGS sequence"/>
</dbReference>
<dbReference type="InterPro" id="IPR013784">
    <property type="entry name" value="Carb-bd-like_fold"/>
</dbReference>
<dbReference type="SUPFAM" id="SSF51445">
    <property type="entry name" value="(Trans)glycosidases"/>
    <property type="match status" value="1"/>
</dbReference>
<dbReference type="GO" id="GO:2001070">
    <property type="term" value="F:starch binding"/>
    <property type="evidence" value="ECO:0007669"/>
    <property type="project" value="InterPro"/>
</dbReference>
<dbReference type="Pfam" id="PF00395">
    <property type="entry name" value="SLH"/>
    <property type="match status" value="3"/>
</dbReference>
<dbReference type="InterPro" id="IPR036116">
    <property type="entry name" value="FN3_sf"/>
</dbReference>
<dbReference type="CDD" id="cd00063">
    <property type="entry name" value="FN3"/>
    <property type="match status" value="1"/>
</dbReference>
<dbReference type="PROSITE" id="PS50853">
    <property type="entry name" value="FN3"/>
    <property type="match status" value="1"/>
</dbReference>
<dbReference type="Gene3D" id="3.20.20.80">
    <property type="entry name" value="Glycosidases"/>
    <property type="match status" value="1"/>
</dbReference>
<evidence type="ECO:0000256" key="7">
    <source>
        <dbReference type="SAM" id="SignalP"/>
    </source>
</evidence>
<dbReference type="SMART" id="SM00060">
    <property type="entry name" value="FN3"/>
    <property type="match status" value="2"/>
</dbReference>